<evidence type="ECO:0000313" key="1">
    <source>
        <dbReference type="EMBL" id="PNT47907.1"/>
    </source>
</evidence>
<dbReference type="Proteomes" id="UP000006729">
    <property type="component" value="Chromosome 2"/>
</dbReference>
<name>A0A2K2BDR2_POPTR</name>
<reference evidence="1 2" key="1">
    <citation type="journal article" date="2006" name="Science">
        <title>The genome of black cottonwood, Populus trichocarpa (Torr. &amp; Gray).</title>
        <authorList>
            <person name="Tuskan G.A."/>
            <person name="Difazio S."/>
            <person name="Jansson S."/>
            <person name="Bohlmann J."/>
            <person name="Grigoriev I."/>
            <person name="Hellsten U."/>
            <person name="Putnam N."/>
            <person name="Ralph S."/>
            <person name="Rombauts S."/>
            <person name="Salamov A."/>
            <person name="Schein J."/>
            <person name="Sterck L."/>
            <person name="Aerts A."/>
            <person name="Bhalerao R.R."/>
            <person name="Bhalerao R.P."/>
            <person name="Blaudez D."/>
            <person name="Boerjan W."/>
            <person name="Brun A."/>
            <person name="Brunner A."/>
            <person name="Busov V."/>
            <person name="Campbell M."/>
            <person name="Carlson J."/>
            <person name="Chalot M."/>
            <person name="Chapman J."/>
            <person name="Chen G.L."/>
            <person name="Cooper D."/>
            <person name="Coutinho P.M."/>
            <person name="Couturier J."/>
            <person name="Covert S."/>
            <person name="Cronk Q."/>
            <person name="Cunningham R."/>
            <person name="Davis J."/>
            <person name="Degroeve S."/>
            <person name="Dejardin A."/>
            <person name="Depamphilis C."/>
            <person name="Detter J."/>
            <person name="Dirks B."/>
            <person name="Dubchak I."/>
            <person name="Duplessis S."/>
            <person name="Ehlting J."/>
            <person name="Ellis B."/>
            <person name="Gendler K."/>
            <person name="Goodstein D."/>
            <person name="Gribskov M."/>
            <person name="Grimwood J."/>
            <person name="Groover A."/>
            <person name="Gunter L."/>
            <person name="Hamberger B."/>
            <person name="Heinze B."/>
            <person name="Helariutta Y."/>
            <person name="Henrissat B."/>
            <person name="Holligan D."/>
            <person name="Holt R."/>
            <person name="Huang W."/>
            <person name="Islam-Faridi N."/>
            <person name="Jones S."/>
            <person name="Jones-Rhoades M."/>
            <person name="Jorgensen R."/>
            <person name="Joshi C."/>
            <person name="Kangasjarvi J."/>
            <person name="Karlsson J."/>
            <person name="Kelleher C."/>
            <person name="Kirkpatrick R."/>
            <person name="Kirst M."/>
            <person name="Kohler A."/>
            <person name="Kalluri U."/>
            <person name="Larimer F."/>
            <person name="Leebens-Mack J."/>
            <person name="Leple J.C."/>
            <person name="Locascio P."/>
            <person name="Lou Y."/>
            <person name="Lucas S."/>
            <person name="Martin F."/>
            <person name="Montanini B."/>
            <person name="Napoli C."/>
            <person name="Nelson D.R."/>
            <person name="Nelson C."/>
            <person name="Nieminen K."/>
            <person name="Nilsson O."/>
            <person name="Pereda V."/>
            <person name="Peter G."/>
            <person name="Philippe R."/>
            <person name="Pilate G."/>
            <person name="Poliakov A."/>
            <person name="Razumovskaya J."/>
            <person name="Richardson P."/>
            <person name="Rinaldi C."/>
            <person name="Ritland K."/>
            <person name="Rouze P."/>
            <person name="Ryaboy D."/>
            <person name="Schmutz J."/>
            <person name="Schrader J."/>
            <person name="Segerman B."/>
            <person name="Shin H."/>
            <person name="Siddiqui A."/>
            <person name="Sterky F."/>
            <person name="Terry A."/>
            <person name="Tsai C.J."/>
            <person name="Uberbacher E."/>
            <person name="Unneberg P."/>
            <person name="Vahala J."/>
            <person name="Wall K."/>
            <person name="Wessler S."/>
            <person name="Yang G."/>
            <person name="Yin T."/>
            <person name="Douglas C."/>
            <person name="Marra M."/>
            <person name="Sandberg G."/>
            <person name="Van de Peer Y."/>
            <person name="Rokhsar D."/>
        </authorList>
    </citation>
    <scope>NUCLEOTIDE SEQUENCE [LARGE SCALE GENOMIC DNA]</scope>
    <source>
        <strain evidence="2">cv. Nisqually</strain>
    </source>
</reference>
<gene>
    <name evidence="1" type="ORF">POPTR_002G051000</name>
</gene>
<evidence type="ECO:0000313" key="2">
    <source>
        <dbReference type="Proteomes" id="UP000006729"/>
    </source>
</evidence>
<accession>A0A2K2BDR2</accession>
<proteinExistence type="predicted"/>
<keyword evidence="2" id="KW-1185">Reference proteome</keyword>
<dbReference type="InParanoid" id="A0A2K2BDR2"/>
<dbReference type="EMBL" id="CM009291">
    <property type="protein sequence ID" value="PNT47907.1"/>
    <property type="molecule type" value="Genomic_DNA"/>
</dbReference>
<sequence length="106" mass="11878">MGLDSERNPCPHFQVSVSGGLYLVPSVEGSRLIKSSLLGGLGKQVQEERFDSSSRLHAERDAEHTLALRCQIPVPQKTIKLPSMRNFICPAWSRRDEFLTNIKNIS</sequence>
<organism evidence="1 2">
    <name type="scientific">Populus trichocarpa</name>
    <name type="common">Western balsam poplar</name>
    <name type="synonym">Populus balsamifera subsp. trichocarpa</name>
    <dbReference type="NCBI Taxonomy" id="3694"/>
    <lineage>
        <taxon>Eukaryota</taxon>
        <taxon>Viridiplantae</taxon>
        <taxon>Streptophyta</taxon>
        <taxon>Embryophyta</taxon>
        <taxon>Tracheophyta</taxon>
        <taxon>Spermatophyta</taxon>
        <taxon>Magnoliopsida</taxon>
        <taxon>eudicotyledons</taxon>
        <taxon>Gunneridae</taxon>
        <taxon>Pentapetalae</taxon>
        <taxon>rosids</taxon>
        <taxon>fabids</taxon>
        <taxon>Malpighiales</taxon>
        <taxon>Salicaceae</taxon>
        <taxon>Saliceae</taxon>
        <taxon>Populus</taxon>
    </lineage>
</organism>
<protein>
    <submittedName>
        <fullName evidence="1">Uncharacterized protein</fullName>
    </submittedName>
</protein>
<dbReference type="AlphaFoldDB" id="A0A2K2BDR2"/>